<dbReference type="GO" id="GO:0004190">
    <property type="term" value="F:aspartic-type endopeptidase activity"/>
    <property type="evidence" value="ECO:0007669"/>
    <property type="project" value="InterPro"/>
</dbReference>
<dbReference type="RefSeq" id="WP_242866163.1">
    <property type="nucleotide sequence ID" value="NZ_BQNJ01000001.1"/>
</dbReference>
<gene>
    <name evidence="1" type="ORF">CE91St55_03750</name>
</gene>
<dbReference type="Pfam" id="PF01478">
    <property type="entry name" value="Peptidase_A24"/>
    <property type="match status" value="1"/>
</dbReference>
<accession>A0A174UIP6</accession>
<protein>
    <submittedName>
        <fullName evidence="1">Uncharacterized protein</fullName>
    </submittedName>
</protein>
<name>A0A174UIP6_9FIRM</name>
<dbReference type="Proteomes" id="UP001055091">
    <property type="component" value="Unassembled WGS sequence"/>
</dbReference>
<comment type="caution">
    <text evidence="1">The sequence shown here is derived from an EMBL/GenBank/DDBJ whole genome shotgun (WGS) entry which is preliminary data.</text>
</comment>
<reference evidence="1" key="1">
    <citation type="submission" date="2022-01" db="EMBL/GenBank/DDBJ databases">
        <title>Novel bile acid biosynthetic pathways are enriched in the microbiome of centenarians.</title>
        <authorList>
            <person name="Sato Y."/>
            <person name="Atarashi K."/>
            <person name="Plichta R.D."/>
            <person name="Arai Y."/>
            <person name="Sasajima S."/>
            <person name="Kearney M.S."/>
            <person name="Suda W."/>
            <person name="Takeshita K."/>
            <person name="Sasaki T."/>
            <person name="Okamoto S."/>
            <person name="Skelly N.A."/>
            <person name="Okamura Y."/>
            <person name="Vlamakis H."/>
            <person name="Li Y."/>
            <person name="Tanoue T."/>
            <person name="Takei H."/>
            <person name="Nittono H."/>
            <person name="Narushima S."/>
            <person name="Irie J."/>
            <person name="Itoh H."/>
            <person name="Moriya K."/>
            <person name="Sugiura Y."/>
            <person name="Suematsu M."/>
            <person name="Moritoki N."/>
            <person name="Shibata S."/>
            <person name="Littman R.D."/>
            <person name="Fischbach A.M."/>
            <person name="Uwamino Y."/>
            <person name="Inoue T."/>
            <person name="Honda A."/>
            <person name="Hattori M."/>
            <person name="Murai T."/>
            <person name="Xavier J.R."/>
            <person name="Hirose N."/>
            <person name="Honda K."/>
        </authorList>
    </citation>
    <scope>NUCLEOTIDE SEQUENCE</scope>
    <source>
        <strain evidence="1">CE91-St55</strain>
    </source>
</reference>
<evidence type="ECO:0000313" key="2">
    <source>
        <dbReference type="Proteomes" id="UP001055091"/>
    </source>
</evidence>
<dbReference type="AlphaFoldDB" id="A0A174UIP6"/>
<sequence>MEKMKWSHAIFMTFLLAASWQDLRNKSVSIWLYLGYGAAAGVMRLIGGGPVFTILSGTLVGVVLLAAGRLTSGAIGSGDGMFFIVSGLYLSLNENIRLLLNGILWGGVFCLFLFLYGKKHGRNIHRMAVPFLPFLIPGWIWMVIS</sequence>
<dbReference type="InterPro" id="IPR000045">
    <property type="entry name" value="Prepilin_IV_endopep_pep"/>
</dbReference>
<evidence type="ECO:0000313" key="1">
    <source>
        <dbReference type="EMBL" id="GKG98393.1"/>
    </source>
</evidence>
<dbReference type="GO" id="GO:0016020">
    <property type="term" value="C:membrane"/>
    <property type="evidence" value="ECO:0007669"/>
    <property type="project" value="InterPro"/>
</dbReference>
<organism evidence="1 2">
    <name type="scientific">Hungatella hathewayi</name>
    <dbReference type="NCBI Taxonomy" id="154046"/>
    <lineage>
        <taxon>Bacteria</taxon>
        <taxon>Bacillati</taxon>
        <taxon>Bacillota</taxon>
        <taxon>Clostridia</taxon>
        <taxon>Lachnospirales</taxon>
        <taxon>Lachnospiraceae</taxon>
        <taxon>Hungatella</taxon>
    </lineage>
</organism>
<proteinExistence type="predicted"/>
<dbReference type="EMBL" id="BQNJ01000001">
    <property type="protein sequence ID" value="GKG98393.1"/>
    <property type="molecule type" value="Genomic_DNA"/>
</dbReference>